<sequence>MGRNLFQAAALTAALVLGVVGAPANAAEEVMLQRQAPFDLCPQMVDGMLSHLGAPQAHVELMTDTGAHYTVKLISVDANLVFLCNAVSETITVTRTTPGELETALR</sequence>
<evidence type="ECO:0000313" key="2">
    <source>
        <dbReference type="EMBL" id="QBK30965.1"/>
    </source>
</evidence>
<dbReference type="KEGG" id="rpod:E0E05_10400"/>
<dbReference type="Proteomes" id="UP000293719">
    <property type="component" value="Chromosome"/>
</dbReference>
<organism evidence="2 3">
    <name type="scientific">Roseitalea porphyridii</name>
    <dbReference type="NCBI Taxonomy" id="1852022"/>
    <lineage>
        <taxon>Bacteria</taxon>
        <taxon>Pseudomonadati</taxon>
        <taxon>Pseudomonadota</taxon>
        <taxon>Alphaproteobacteria</taxon>
        <taxon>Hyphomicrobiales</taxon>
        <taxon>Ahrensiaceae</taxon>
        <taxon>Roseitalea</taxon>
    </lineage>
</organism>
<evidence type="ECO:0000256" key="1">
    <source>
        <dbReference type="SAM" id="SignalP"/>
    </source>
</evidence>
<reference evidence="2 3" key="1">
    <citation type="journal article" date="2017" name="Int. J. Syst. Evol. Microbiol.">
        <title>Roseitalea porphyridii gen. nov., sp. nov., isolated from a red alga, and reclassification of Hoeflea suaedae Chung et al. 2013 as Pseudohoeflea suaedae gen. nov., comb. nov.</title>
        <authorList>
            <person name="Hyeon J.W."/>
            <person name="Jeong S.E."/>
            <person name="Baek K."/>
            <person name="Jeon C.O."/>
        </authorList>
    </citation>
    <scope>NUCLEOTIDE SEQUENCE [LARGE SCALE GENOMIC DNA]</scope>
    <source>
        <strain evidence="2 3">MA7-20</strain>
    </source>
</reference>
<name>A0A4P6V1G3_9HYPH</name>
<keyword evidence="3" id="KW-1185">Reference proteome</keyword>
<dbReference type="EMBL" id="CP036532">
    <property type="protein sequence ID" value="QBK30965.1"/>
    <property type="molecule type" value="Genomic_DNA"/>
</dbReference>
<protein>
    <recommendedName>
        <fullName evidence="4">PepSY domain-containing protein</fullName>
    </recommendedName>
</protein>
<feature type="chain" id="PRO_5020765198" description="PepSY domain-containing protein" evidence="1">
    <location>
        <begin position="27"/>
        <end position="106"/>
    </location>
</feature>
<proteinExistence type="predicted"/>
<gene>
    <name evidence="2" type="ORF">E0E05_10400</name>
</gene>
<dbReference type="AlphaFoldDB" id="A0A4P6V1G3"/>
<dbReference type="GeneID" id="90767708"/>
<dbReference type="OrthoDB" id="8481344at2"/>
<evidence type="ECO:0008006" key="4">
    <source>
        <dbReference type="Google" id="ProtNLM"/>
    </source>
</evidence>
<evidence type="ECO:0000313" key="3">
    <source>
        <dbReference type="Proteomes" id="UP000293719"/>
    </source>
</evidence>
<accession>A0A4P6V1G3</accession>
<dbReference type="RefSeq" id="WP_131616644.1">
    <property type="nucleotide sequence ID" value="NZ_CP036532.1"/>
</dbReference>
<keyword evidence="1" id="KW-0732">Signal</keyword>
<feature type="signal peptide" evidence="1">
    <location>
        <begin position="1"/>
        <end position="26"/>
    </location>
</feature>